<sequence>MNQKYLFGFAAALLMMVFVIATLVHNTEKGERLDDMVTQNRSALVRDHSPTLGAADARVHIVEFLDPACETCRSFYPFVKQMMAAAPGRIRVIVRYAPFHDGSDQLVKMLEAARMQGKFWETLEAMFASQPNWAAHHNPQPDLVWNYLDGVGLDMAKLKADMASSAVEAAVRQDLEDARALNVTKTPEFFVNGRPMPSFGYEQLQNLVQDELKAAY</sequence>
<evidence type="ECO:0000256" key="3">
    <source>
        <dbReference type="ARBA" id="ARBA00023002"/>
    </source>
</evidence>
<evidence type="ECO:0000256" key="5">
    <source>
        <dbReference type="ARBA" id="ARBA00023284"/>
    </source>
</evidence>
<evidence type="ECO:0000256" key="6">
    <source>
        <dbReference type="SAM" id="Phobius"/>
    </source>
</evidence>
<keyword evidence="3" id="KW-0560">Oxidoreductase</keyword>
<keyword evidence="9" id="KW-1185">Reference proteome</keyword>
<dbReference type="Proteomes" id="UP000648984">
    <property type="component" value="Unassembled WGS sequence"/>
</dbReference>
<reference evidence="8 9" key="1">
    <citation type="submission" date="2019-12" db="EMBL/GenBank/DDBJ databases">
        <title>Comparative genomics gives insights into the taxonomy of the Azoarcus-Aromatoleum group and reveals separate origins of nif in the plant-associated Azoarcus and non-plant-associated Aromatoleum sub-groups.</title>
        <authorList>
            <person name="Lafos M."/>
            <person name="Maluk M."/>
            <person name="Batista M."/>
            <person name="Junghare M."/>
            <person name="Carmona M."/>
            <person name="Faoro H."/>
            <person name="Cruz L.M."/>
            <person name="Battistoni F."/>
            <person name="De Souza E."/>
            <person name="Pedrosa F."/>
            <person name="Chen W.-M."/>
            <person name="Poole P.S."/>
            <person name="Dixon R.A."/>
            <person name="James E.K."/>
        </authorList>
    </citation>
    <scope>NUCLEOTIDE SEQUENCE [LARGE SCALE GENOMIC DNA]</scope>
    <source>
        <strain evidence="8 9">22Lin</strain>
    </source>
</reference>
<organism evidence="8 9">
    <name type="scientific">Aromatoleum diolicum</name>
    <dbReference type="NCBI Taxonomy" id="75796"/>
    <lineage>
        <taxon>Bacteria</taxon>
        <taxon>Pseudomonadati</taxon>
        <taxon>Pseudomonadota</taxon>
        <taxon>Betaproteobacteria</taxon>
        <taxon>Rhodocyclales</taxon>
        <taxon>Rhodocyclaceae</taxon>
        <taxon>Aromatoleum</taxon>
    </lineage>
</organism>
<gene>
    <name evidence="8" type="ORF">GPA25_05165</name>
</gene>
<keyword evidence="2" id="KW-0732">Signal</keyword>
<evidence type="ECO:0000313" key="9">
    <source>
        <dbReference type="Proteomes" id="UP000648984"/>
    </source>
</evidence>
<dbReference type="InterPro" id="IPR012336">
    <property type="entry name" value="Thioredoxin-like_fold"/>
</dbReference>
<dbReference type="Pfam" id="PF13462">
    <property type="entry name" value="Thioredoxin_4"/>
    <property type="match status" value="1"/>
</dbReference>
<dbReference type="PANTHER" id="PTHR13887">
    <property type="entry name" value="GLUTATHIONE S-TRANSFERASE KAPPA"/>
    <property type="match status" value="1"/>
</dbReference>
<protein>
    <submittedName>
        <fullName evidence="8">Thioredoxin domain-containing protein</fullName>
    </submittedName>
</protein>
<evidence type="ECO:0000256" key="1">
    <source>
        <dbReference type="ARBA" id="ARBA00005791"/>
    </source>
</evidence>
<dbReference type="EMBL" id="WTVQ01000006">
    <property type="protein sequence ID" value="NMG74142.1"/>
    <property type="molecule type" value="Genomic_DNA"/>
</dbReference>
<feature type="transmembrane region" description="Helical" evidence="6">
    <location>
        <begin position="6"/>
        <end position="24"/>
    </location>
</feature>
<proteinExistence type="inferred from homology"/>
<dbReference type="SUPFAM" id="SSF52833">
    <property type="entry name" value="Thioredoxin-like"/>
    <property type="match status" value="1"/>
</dbReference>
<comment type="similarity">
    <text evidence="1">Belongs to the thioredoxin family. DsbA subfamily.</text>
</comment>
<keyword evidence="4" id="KW-1015">Disulfide bond</keyword>
<evidence type="ECO:0000256" key="4">
    <source>
        <dbReference type="ARBA" id="ARBA00023157"/>
    </source>
</evidence>
<dbReference type="InterPro" id="IPR036249">
    <property type="entry name" value="Thioredoxin-like_sf"/>
</dbReference>
<evidence type="ECO:0000256" key="2">
    <source>
        <dbReference type="ARBA" id="ARBA00022729"/>
    </source>
</evidence>
<keyword evidence="6" id="KW-0472">Membrane</keyword>
<dbReference type="RefSeq" id="WP_169259298.1">
    <property type="nucleotide sequence ID" value="NZ_WTVQ01000006.1"/>
</dbReference>
<comment type="caution">
    <text evidence="8">The sequence shown here is derived from an EMBL/GenBank/DDBJ whole genome shotgun (WGS) entry which is preliminary data.</text>
</comment>
<keyword evidence="5" id="KW-0676">Redox-active center</keyword>
<feature type="domain" description="Thioredoxin-like fold" evidence="7">
    <location>
        <begin position="49"/>
        <end position="210"/>
    </location>
</feature>
<accession>A0ABX1Q9G0</accession>
<keyword evidence="6" id="KW-1133">Transmembrane helix</keyword>
<keyword evidence="6" id="KW-0812">Transmembrane</keyword>
<dbReference type="PANTHER" id="PTHR13887:SF14">
    <property type="entry name" value="DISULFIDE BOND FORMATION PROTEIN D"/>
    <property type="match status" value="1"/>
</dbReference>
<name>A0ABX1Q9G0_9RHOO</name>
<evidence type="ECO:0000259" key="7">
    <source>
        <dbReference type="Pfam" id="PF13462"/>
    </source>
</evidence>
<dbReference type="Gene3D" id="3.40.30.10">
    <property type="entry name" value="Glutaredoxin"/>
    <property type="match status" value="1"/>
</dbReference>
<evidence type="ECO:0000313" key="8">
    <source>
        <dbReference type="EMBL" id="NMG74142.1"/>
    </source>
</evidence>